<dbReference type="InterPro" id="IPR007607">
    <property type="entry name" value="BacA/B"/>
</dbReference>
<reference evidence="3 4" key="1">
    <citation type="submission" date="2020-12" db="EMBL/GenBank/DDBJ databases">
        <title>FDA dAtabase for Regulatory Grade micrObial Sequences (FDA-ARGOS): Supporting development and validation of Infectious Disease Dx tests.</title>
        <authorList>
            <person name="Sproer C."/>
            <person name="Gronow S."/>
            <person name="Severitt S."/>
            <person name="Schroder I."/>
            <person name="Tallon L."/>
            <person name="Sadzewicz L."/>
            <person name="Zhao X."/>
            <person name="Boylan J."/>
            <person name="Ott S."/>
            <person name="Bowen H."/>
            <person name="Vavikolanu K."/>
            <person name="Mehta A."/>
            <person name="Aluvathingal J."/>
            <person name="Nadendla S."/>
            <person name="Lowell S."/>
            <person name="Myers T."/>
            <person name="Yan Y."/>
            <person name="Sichtig H."/>
        </authorList>
    </citation>
    <scope>NUCLEOTIDE SEQUENCE [LARGE SCALE GENOMIC DNA]</scope>
    <source>
        <strain evidence="3 4">FDAARGOS_909</strain>
    </source>
</reference>
<organism evidence="3 4">
    <name type="scientific">Delftia acidovorans</name>
    <name type="common">Pseudomonas acidovorans</name>
    <name type="synonym">Comamonas acidovorans</name>
    <dbReference type="NCBI Taxonomy" id="80866"/>
    <lineage>
        <taxon>Bacteria</taxon>
        <taxon>Pseudomonadati</taxon>
        <taxon>Pseudomonadota</taxon>
        <taxon>Betaproteobacteria</taxon>
        <taxon>Burkholderiales</taxon>
        <taxon>Comamonadaceae</taxon>
        <taxon>Delftia</taxon>
    </lineage>
</organism>
<dbReference type="Pfam" id="PF04519">
    <property type="entry name" value="Bactofilin"/>
    <property type="match status" value="1"/>
</dbReference>
<feature type="compositionally biased region" description="Low complexity" evidence="2">
    <location>
        <begin position="27"/>
        <end position="38"/>
    </location>
</feature>
<feature type="compositionally biased region" description="Polar residues" evidence="2">
    <location>
        <begin position="41"/>
        <end position="65"/>
    </location>
</feature>
<name>A0A7T2VWG0_DELAC</name>
<feature type="region of interest" description="Disordered" evidence="2">
    <location>
        <begin position="1"/>
        <end position="70"/>
    </location>
</feature>
<comment type="similarity">
    <text evidence="1">Belongs to the bactofilin family.</text>
</comment>
<dbReference type="Proteomes" id="UP000594778">
    <property type="component" value="Chromosome"/>
</dbReference>
<sequence length="221" mass="21971">MAVQNPFFGKRDNDAFTSRNTLGSGTGSASTGGSPSGAVMPSSSVTSPASTQRQASPVSQDSPGSKLTVGPNIKLKGVEITDCDTLVVEGTVEATMDSRVIQIAEQGAFHGTAEIDIAEIHGVFDGTLTVREKLVIYGTGKVSGKIRYGKVVIEEGGELTGQIEAGSSPRSSSGSAVASSASSLSSSSSAASSDSAASSSAALAAATAAASLQPRVTPSLA</sequence>
<evidence type="ECO:0000313" key="4">
    <source>
        <dbReference type="Proteomes" id="UP000594778"/>
    </source>
</evidence>
<proteinExistence type="inferred from homology"/>
<dbReference type="EMBL" id="CP065668">
    <property type="protein sequence ID" value="QPS05846.1"/>
    <property type="molecule type" value="Genomic_DNA"/>
</dbReference>
<evidence type="ECO:0000256" key="1">
    <source>
        <dbReference type="ARBA" id="ARBA00044755"/>
    </source>
</evidence>
<evidence type="ECO:0000313" key="3">
    <source>
        <dbReference type="EMBL" id="QPS05846.1"/>
    </source>
</evidence>
<gene>
    <name evidence="3" type="ORF">I6G66_16085</name>
</gene>
<dbReference type="PANTHER" id="PTHR35024">
    <property type="entry name" value="HYPOTHETICAL CYTOSOLIC PROTEIN"/>
    <property type="match status" value="1"/>
</dbReference>
<evidence type="ECO:0000256" key="2">
    <source>
        <dbReference type="SAM" id="MobiDB-lite"/>
    </source>
</evidence>
<accession>A0A7T2VWG0</accession>
<dbReference type="AlphaFoldDB" id="A0A7T2VWG0"/>
<dbReference type="PANTHER" id="PTHR35024:SF4">
    <property type="entry name" value="POLYMER-FORMING CYTOSKELETAL PROTEIN"/>
    <property type="match status" value="1"/>
</dbReference>
<dbReference type="RefSeq" id="WP_197953321.1">
    <property type="nucleotide sequence ID" value="NZ_CP065668.1"/>
</dbReference>
<protein>
    <submittedName>
        <fullName evidence="3">Polymer-forming cytoskeletal protein</fullName>
    </submittedName>
</protein>